<dbReference type="AlphaFoldDB" id="A0A9D4UHD1"/>
<dbReference type="InterPro" id="IPR002885">
    <property type="entry name" value="PPR_rpt"/>
</dbReference>
<feature type="repeat" description="PPR" evidence="3">
    <location>
        <begin position="535"/>
        <end position="569"/>
    </location>
</feature>
<dbReference type="InterPro" id="IPR016024">
    <property type="entry name" value="ARM-type_fold"/>
</dbReference>
<feature type="repeat" description="PPR" evidence="3">
    <location>
        <begin position="919"/>
        <end position="953"/>
    </location>
</feature>
<comment type="similarity">
    <text evidence="1">Belongs to the PPR family. P subfamily.</text>
</comment>
<gene>
    <name evidence="6" type="ORF">GOP47_0018225</name>
</gene>
<evidence type="ECO:0000313" key="7">
    <source>
        <dbReference type="Proteomes" id="UP000886520"/>
    </source>
</evidence>
<dbReference type="Pfam" id="PF13041">
    <property type="entry name" value="PPR_2"/>
    <property type="match status" value="1"/>
</dbReference>
<feature type="domain" description="PROP1-like PPR" evidence="5">
    <location>
        <begin position="387"/>
        <end position="574"/>
    </location>
</feature>
<keyword evidence="7" id="KW-1185">Reference proteome</keyword>
<dbReference type="Pfam" id="PF17177">
    <property type="entry name" value="PPR_long"/>
    <property type="match status" value="1"/>
</dbReference>
<feature type="compositionally biased region" description="Polar residues" evidence="4">
    <location>
        <begin position="131"/>
        <end position="145"/>
    </location>
</feature>
<evidence type="ECO:0000256" key="1">
    <source>
        <dbReference type="ARBA" id="ARBA00007626"/>
    </source>
</evidence>
<feature type="repeat" description="PPR" evidence="3">
    <location>
        <begin position="849"/>
        <end position="883"/>
    </location>
</feature>
<dbReference type="SUPFAM" id="SSF48371">
    <property type="entry name" value="ARM repeat"/>
    <property type="match status" value="1"/>
</dbReference>
<proteinExistence type="inferred from homology"/>
<reference evidence="6" key="1">
    <citation type="submission" date="2021-01" db="EMBL/GenBank/DDBJ databases">
        <title>Adiantum capillus-veneris genome.</title>
        <authorList>
            <person name="Fang Y."/>
            <person name="Liao Q."/>
        </authorList>
    </citation>
    <scope>NUCLEOTIDE SEQUENCE</scope>
    <source>
        <strain evidence="6">H3</strain>
        <tissue evidence="6">Leaf</tissue>
    </source>
</reference>
<dbReference type="NCBIfam" id="TIGR00756">
    <property type="entry name" value="PPR"/>
    <property type="match status" value="6"/>
</dbReference>
<keyword evidence="2" id="KW-0677">Repeat</keyword>
<feature type="repeat" description="PPR" evidence="3">
    <location>
        <begin position="884"/>
        <end position="918"/>
    </location>
</feature>
<comment type="caution">
    <text evidence="6">The sequence shown here is derived from an EMBL/GenBank/DDBJ whole genome shotgun (WGS) entry which is preliminary data.</text>
</comment>
<dbReference type="PROSITE" id="PS51375">
    <property type="entry name" value="PPR"/>
    <property type="match status" value="8"/>
</dbReference>
<feature type="region of interest" description="Disordered" evidence="4">
    <location>
        <begin position="123"/>
        <end position="149"/>
    </location>
</feature>
<evidence type="ECO:0000256" key="3">
    <source>
        <dbReference type="PROSITE-ProRule" id="PRU00708"/>
    </source>
</evidence>
<protein>
    <recommendedName>
        <fullName evidence="5">PROP1-like PPR domain-containing protein</fullName>
    </recommendedName>
</protein>
<evidence type="ECO:0000256" key="4">
    <source>
        <dbReference type="SAM" id="MobiDB-lite"/>
    </source>
</evidence>
<evidence type="ECO:0000259" key="5">
    <source>
        <dbReference type="Pfam" id="PF17177"/>
    </source>
</evidence>
<dbReference type="Proteomes" id="UP000886520">
    <property type="component" value="Chromosome 17"/>
</dbReference>
<dbReference type="InterPro" id="IPR033443">
    <property type="entry name" value="PROP1-like_PPR_dom"/>
</dbReference>
<organism evidence="6 7">
    <name type="scientific">Adiantum capillus-veneris</name>
    <name type="common">Maidenhair fern</name>
    <dbReference type="NCBI Taxonomy" id="13818"/>
    <lineage>
        <taxon>Eukaryota</taxon>
        <taxon>Viridiplantae</taxon>
        <taxon>Streptophyta</taxon>
        <taxon>Embryophyta</taxon>
        <taxon>Tracheophyta</taxon>
        <taxon>Polypodiopsida</taxon>
        <taxon>Polypodiidae</taxon>
        <taxon>Polypodiales</taxon>
        <taxon>Pteridineae</taxon>
        <taxon>Pteridaceae</taxon>
        <taxon>Vittarioideae</taxon>
        <taxon>Adiantum</taxon>
    </lineage>
</organism>
<feature type="repeat" description="PPR" evidence="3">
    <location>
        <begin position="465"/>
        <end position="499"/>
    </location>
</feature>
<feature type="repeat" description="PPR" evidence="3">
    <location>
        <begin position="430"/>
        <end position="464"/>
    </location>
</feature>
<dbReference type="PANTHER" id="PTHR47447:SF17">
    <property type="entry name" value="OS12G0638900 PROTEIN"/>
    <property type="match status" value="1"/>
</dbReference>
<name>A0A9D4UHD1_ADICA</name>
<dbReference type="EMBL" id="JABFUD020000017">
    <property type="protein sequence ID" value="KAI5067697.1"/>
    <property type="molecule type" value="Genomic_DNA"/>
</dbReference>
<dbReference type="PANTHER" id="PTHR47447">
    <property type="entry name" value="OS03G0856100 PROTEIN"/>
    <property type="match status" value="1"/>
</dbReference>
<feature type="repeat" description="PPR" evidence="3">
    <location>
        <begin position="814"/>
        <end position="848"/>
    </location>
</feature>
<feature type="repeat" description="PPR" evidence="3">
    <location>
        <begin position="674"/>
        <end position="709"/>
    </location>
</feature>
<evidence type="ECO:0000256" key="2">
    <source>
        <dbReference type="ARBA" id="ARBA00022737"/>
    </source>
</evidence>
<dbReference type="Gene3D" id="1.25.40.10">
    <property type="entry name" value="Tetratricopeptide repeat domain"/>
    <property type="match status" value="5"/>
</dbReference>
<sequence length="987" mass="110413">MAELSCSRFSELVNSALPSCAIELARCSNPGKDRVLCTFVVAPLKLAYPIPVLGCAQSIAPDSANLRGNDNPSFKLQRHAVTHWIGNAMAMHGNSVRRVIASSCTAEMQGSASLAYVSASETCDEDKPRDATTSTHTAGGTNNINVRHGIYSSPTTGTAEFVRNFQLARASSDSEASADQTHYTHDSDAKKSELLQDDQSLSQFAFLISALPTDDAMGDVLPPLRVSALSSLLQKVKPSSKIEELFHWMKANCGALNPHSLVFKELGKRQEWSVLDNLLRDELKLSNGKAICEVFNEVFQVCVAQNAPLWASKWFSSMMQEGAEPNLTTFELLMPLFRRHNMVEDAYFAFQHMTGTGVECVAASSAMILLHLQAGQLTKAKQIYIRMKEANKEPLKSFLISELNSYLRHGNVKQAEELVKFMQEFEVKLDLLIYNAMITVNGKSGQYSRAKEWFFAIEKDGLRPNEATYRSVIGACGRAGSLYAAFYFYDRMIALNFTPNLANYNTLIHLHRKVDHEGRIVALLSDMKSTGCLPDSATFNSVLKVYERYGRLVKLPEALQLLREAGWEPNEVCYGLLIRAYIRCNMVGEAMEVFSKLCVVGKLEEIMCHNLICMCKSEGCYDEAIHVFHEMQRCENIAPCLRTSSSVIDAYALKGAIKEGEALYKELKSQHELDAATYTVVLNMYLEAGLLDEAAEVLREVLQDKELNPDMYLFLSMLKVCDKHGLQNEAVELYWRIVNCNMLWTQHLYIEVVHCCGRLLPVEEIVKVFDSMRAAKTPIDTMTSNLLMDIFGKAGLLENIEGVFRLARMQGVHDCISFSTMIGAYGSQKKFDQMEFFLNQMLNEGLKECVEAYNAVLEAYGNSGMINMMKNTFEKMRMAGCIPNLATYNTLIKVYGQEGLIKDIQRVLEQMKKSGLKLDSNSYISLIHAYGSANKLDESLEYFQEMQKAGFEPDLITYTRLMSGLRAGGYGNDAIRLSNWINTGGLM</sequence>
<evidence type="ECO:0000313" key="6">
    <source>
        <dbReference type="EMBL" id="KAI5067697.1"/>
    </source>
</evidence>
<accession>A0A9D4UHD1</accession>
<dbReference type="InterPro" id="IPR011990">
    <property type="entry name" value="TPR-like_helical_dom_sf"/>
</dbReference>
<dbReference type="OrthoDB" id="185373at2759"/>
<dbReference type="Pfam" id="PF01535">
    <property type="entry name" value="PPR"/>
    <property type="match status" value="5"/>
</dbReference>